<keyword evidence="2 4" id="KW-0456">Lyase</keyword>
<gene>
    <name evidence="7" type="ORF">D2T29_19040</name>
</gene>
<dbReference type="PRINTS" id="PR00146">
    <property type="entry name" value="DHPICSNTHASE"/>
</dbReference>
<dbReference type="InterPro" id="IPR020624">
    <property type="entry name" value="Schiff_base-form_aldolases_CS"/>
</dbReference>
<reference evidence="7 8" key="2">
    <citation type="submission" date="2019-01" db="EMBL/GenBank/DDBJ databases">
        <authorList>
            <person name="Li Y."/>
        </authorList>
    </citation>
    <scope>NUCLEOTIDE SEQUENCE [LARGE SCALE GENOMIC DNA]</scope>
    <source>
        <strain evidence="7 8">07D10-4-3</strain>
    </source>
</reference>
<protein>
    <submittedName>
        <fullName evidence="7">Dihydrodipicolinate synthase family protein</fullName>
    </submittedName>
</protein>
<dbReference type="PANTHER" id="PTHR12128">
    <property type="entry name" value="DIHYDRODIPICOLINATE SYNTHASE"/>
    <property type="match status" value="1"/>
</dbReference>
<dbReference type="InterPro" id="IPR013785">
    <property type="entry name" value="Aldolase_TIM"/>
</dbReference>
<dbReference type="Proteomes" id="UP000284451">
    <property type="component" value="Unassembled WGS sequence"/>
</dbReference>
<reference evidence="7 8" key="1">
    <citation type="submission" date="2019-01" db="EMBL/GenBank/DDBJ databases">
        <title>Sinorhodobacter populi sp. nov. isolated from the symptomatic bark tissue of Populus euramericana canker.</title>
        <authorList>
            <person name="Xu G."/>
        </authorList>
    </citation>
    <scope>NUCLEOTIDE SEQUENCE [LARGE SCALE GENOMIC DNA]</scope>
    <source>
        <strain evidence="7 8">07D10-4-3</strain>
    </source>
</reference>
<comment type="similarity">
    <text evidence="1 4">Belongs to the DapA family.</text>
</comment>
<sequence>MTRFRGNYTVCLTAFDANGAFDAERMASYVDWQIQQGVHGLIPLGSTGEFLSLSRDERAAASECVIRAARGRVPVLIGTAAESTEETISLSREAEALGADGLMIISPFYASPTPAELFRHFQRVAEAVSLPIMVYNNPFTANIDISARQLAELSRIDNISYVKDTSKNVHRVTEILDLCGDRMQVFAGYYPWESCLAGATGYSSVISNITPALSSKLIDLTVAEGSWTESRDLYRRMLPLINALGGDLYVSATKAAMQMIGRDMGPPRSPRLPLPDTAATELRQHLIHLGLLSAA</sequence>
<feature type="active site" description="Schiff-base intermediate with substrate" evidence="5">
    <location>
        <position position="163"/>
    </location>
</feature>
<dbReference type="Gene3D" id="3.20.20.70">
    <property type="entry name" value="Aldolase class I"/>
    <property type="match status" value="1"/>
</dbReference>
<evidence type="ECO:0000256" key="4">
    <source>
        <dbReference type="PIRNR" id="PIRNR001365"/>
    </source>
</evidence>
<dbReference type="GO" id="GO:0005829">
    <property type="term" value="C:cytosol"/>
    <property type="evidence" value="ECO:0007669"/>
    <property type="project" value="TreeGrafter"/>
</dbReference>
<comment type="caution">
    <text evidence="7">The sequence shown here is derived from an EMBL/GenBank/DDBJ whole genome shotgun (WGS) entry which is preliminary data.</text>
</comment>
<evidence type="ECO:0000256" key="5">
    <source>
        <dbReference type="PIRSR" id="PIRSR001365-1"/>
    </source>
</evidence>
<accession>A0A443K359</accession>
<dbReference type="PANTHER" id="PTHR12128:SF66">
    <property type="entry name" value="4-HYDROXY-2-OXOGLUTARATE ALDOLASE, MITOCHONDRIAL"/>
    <property type="match status" value="1"/>
</dbReference>
<keyword evidence="3" id="KW-0704">Schiff base</keyword>
<feature type="active site" description="Proton donor/acceptor" evidence="5">
    <location>
        <position position="135"/>
    </location>
</feature>
<evidence type="ECO:0000256" key="1">
    <source>
        <dbReference type="ARBA" id="ARBA00007592"/>
    </source>
</evidence>
<evidence type="ECO:0000313" key="7">
    <source>
        <dbReference type="EMBL" id="RWR27182.1"/>
    </source>
</evidence>
<evidence type="ECO:0000256" key="6">
    <source>
        <dbReference type="PIRSR" id="PIRSR001365-2"/>
    </source>
</evidence>
<dbReference type="AlphaFoldDB" id="A0A443K359"/>
<dbReference type="RefSeq" id="WP_128233718.1">
    <property type="nucleotide sequence ID" value="NZ_SAUY01000034.1"/>
</dbReference>
<dbReference type="Pfam" id="PF00701">
    <property type="entry name" value="DHDPS"/>
    <property type="match status" value="1"/>
</dbReference>
<evidence type="ECO:0000256" key="3">
    <source>
        <dbReference type="ARBA" id="ARBA00023270"/>
    </source>
</evidence>
<dbReference type="PROSITE" id="PS00665">
    <property type="entry name" value="DHDPS_1"/>
    <property type="match status" value="1"/>
</dbReference>
<feature type="binding site" evidence="6">
    <location>
        <position position="47"/>
    </location>
    <ligand>
        <name>pyruvate</name>
        <dbReference type="ChEBI" id="CHEBI:15361"/>
    </ligand>
</feature>
<name>A0A443K359_9RHOB</name>
<dbReference type="EMBL" id="SAUY01000034">
    <property type="protein sequence ID" value="RWR27182.1"/>
    <property type="molecule type" value="Genomic_DNA"/>
</dbReference>
<dbReference type="SMART" id="SM01130">
    <property type="entry name" value="DHDPS"/>
    <property type="match status" value="1"/>
</dbReference>
<evidence type="ECO:0000313" key="8">
    <source>
        <dbReference type="Proteomes" id="UP000284451"/>
    </source>
</evidence>
<dbReference type="CDD" id="cd00408">
    <property type="entry name" value="DHDPS-like"/>
    <property type="match status" value="1"/>
</dbReference>
<organism evidence="7 8">
    <name type="scientific">Paenirhodobacter populi</name>
    <dbReference type="NCBI Taxonomy" id="2306993"/>
    <lineage>
        <taxon>Bacteria</taxon>
        <taxon>Pseudomonadati</taxon>
        <taxon>Pseudomonadota</taxon>
        <taxon>Alphaproteobacteria</taxon>
        <taxon>Rhodobacterales</taxon>
        <taxon>Rhodobacter group</taxon>
        <taxon>Paenirhodobacter</taxon>
    </lineage>
</organism>
<dbReference type="InterPro" id="IPR002220">
    <property type="entry name" value="DapA-like"/>
</dbReference>
<dbReference type="PIRSF" id="PIRSF001365">
    <property type="entry name" value="DHDPS"/>
    <property type="match status" value="1"/>
</dbReference>
<proteinExistence type="inferred from homology"/>
<dbReference type="GO" id="GO:0008840">
    <property type="term" value="F:4-hydroxy-tetrahydrodipicolinate synthase activity"/>
    <property type="evidence" value="ECO:0007669"/>
    <property type="project" value="TreeGrafter"/>
</dbReference>
<dbReference type="SUPFAM" id="SSF51569">
    <property type="entry name" value="Aldolase"/>
    <property type="match status" value="1"/>
</dbReference>
<evidence type="ECO:0000256" key="2">
    <source>
        <dbReference type="ARBA" id="ARBA00023239"/>
    </source>
</evidence>